<comment type="catalytic activity">
    <reaction evidence="13 17">
        <text>formate + acetyl-CoA = pyruvate + CoA</text>
        <dbReference type="Rhea" id="RHEA:11844"/>
        <dbReference type="ChEBI" id="CHEBI:15361"/>
        <dbReference type="ChEBI" id="CHEBI:15740"/>
        <dbReference type="ChEBI" id="CHEBI:57287"/>
        <dbReference type="ChEBI" id="CHEBI:57288"/>
        <dbReference type="EC" id="2.3.1.54"/>
    </reaction>
</comment>
<keyword evidence="10 17" id="KW-0119">Carbohydrate metabolism</keyword>
<keyword evidence="7 17" id="KW-0313">Glucose metabolism</keyword>
<keyword evidence="6 17" id="KW-0963">Cytoplasm</keyword>
<evidence type="ECO:0000256" key="17">
    <source>
        <dbReference type="RuleBase" id="RU368075"/>
    </source>
</evidence>
<evidence type="ECO:0000256" key="1">
    <source>
        <dbReference type="ARBA" id="ARBA00004496"/>
    </source>
</evidence>
<evidence type="ECO:0000256" key="6">
    <source>
        <dbReference type="ARBA" id="ARBA00022490"/>
    </source>
</evidence>
<dbReference type="PANTHER" id="PTHR30191:SF0">
    <property type="entry name" value="FORMATE ACETYLTRANSFERASE 1"/>
    <property type="match status" value="1"/>
</dbReference>
<name>A0A5M3WXJ5_9ACTN</name>
<dbReference type="GO" id="GO:0005829">
    <property type="term" value="C:cytosol"/>
    <property type="evidence" value="ECO:0007669"/>
    <property type="project" value="TreeGrafter"/>
</dbReference>
<dbReference type="GO" id="GO:0006006">
    <property type="term" value="P:glucose metabolic process"/>
    <property type="evidence" value="ECO:0007669"/>
    <property type="project" value="UniProtKB-UniRule"/>
</dbReference>
<proteinExistence type="inferred from homology"/>
<dbReference type="PIRSF" id="PIRSF000379">
    <property type="entry name" value="For_Ac_trans_1"/>
    <property type="match status" value="1"/>
</dbReference>
<dbReference type="Pfam" id="PF01228">
    <property type="entry name" value="Gly_radical"/>
    <property type="match status" value="1"/>
</dbReference>
<evidence type="ECO:0000256" key="9">
    <source>
        <dbReference type="ARBA" id="ARBA00022818"/>
    </source>
</evidence>
<comment type="subcellular location">
    <subcellularLocation>
        <location evidence="1 17">Cytoplasm</location>
    </subcellularLocation>
</comment>
<dbReference type="InterPro" id="IPR001150">
    <property type="entry name" value="Gly_radical"/>
</dbReference>
<evidence type="ECO:0000259" key="19">
    <source>
        <dbReference type="PROSITE" id="PS51554"/>
    </source>
</evidence>
<reference evidence="20 21" key="1">
    <citation type="submission" date="2019-10" db="EMBL/GenBank/DDBJ databases">
        <title>Whole genome shotgun sequence of Acrocarpospora macrocephala NBRC 16266.</title>
        <authorList>
            <person name="Ichikawa N."/>
            <person name="Kimura A."/>
            <person name="Kitahashi Y."/>
            <person name="Komaki H."/>
            <person name="Oguchi A."/>
        </authorList>
    </citation>
    <scope>NUCLEOTIDE SEQUENCE [LARGE SCALE GENOMIC DNA]</scope>
    <source>
        <strain evidence="20 21">NBRC 16266</strain>
    </source>
</reference>
<evidence type="ECO:0000256" key="13">
    <source>
        <dbReference type="ARBA" id="ARBA00049029"/>
    </source>
</evidence>
<dbReference type="CDD" id="cd01678">
    <property type="entry name" value="PFL1"/>
    <property type="match status" value="1"/>
</dbReference>
<dbReference type="AlphaFoldDB" id="A0A5M3WXJ5"/>
<keyword evidence="11 17" id="KW-0012">Acyltransferase</keyword>
<feature type="modified residue" description="Glycine radical" evidence="15 16">
    <location>
        <position position="728"/>
    </location>
</feature>
<dbReference type="PANTHER" id="PTHR30191">
    <property type="entry name" value="FORMATE ACETYLTRANSFERASE"/>
    <property type="match status" value="1"/>
</dbReference>
<dbReference type="InterPro" id="IPR004184">
    <property type="entry name" value="PFL_dom"/>
</dbReference>
<comment type="subunit">
    <text evidence="17">Homodimer.</text>
</comment>
<comment type="pathway">
    <text evidence="2 17">Fermentation; pyruvate fermentation; formate from pyruvate: step 1/1.</text>
</comment>
<dbReference type="EC" id="2.3.1.54" evidence="4 17"/>
<evidence type="ECO:0000256" key="11">
    <source>
        <dbReference type="ARBA" id="ARBA00023315"/>
    </source>
</evidence>
<feature type="domain" description="PFL" evidence="19">
    <location>
        <begin position="1"/>
        <end position="623"/>
    </location>
</feature>
<dbReference type="RefSeq" id="WP_155358252.1">
    <property type="nucleotide sequence ID" value="NZ_BAAAHL010000009.1"/>
</dbReference>
<evidence type="ECO:0000256" key="12">
    <source>
        <dbReference type="ARBA" id="ARBA00031063"/>
    </source>
</evidence>
<dbReference type="OrthoDB" id="9803969at2"/>
<dbReference type="SUPFAM" id="SSF51998">
    <property type="entry name" value="PFL-like glycyl radical enzymes"/>
    <property type="match status" value="1"/>
</dbReference>
<evidence type="ECO:0000256" key="14">
    <source>
        <dbReference type="PIRSR" id="PIRSR000379-1"/>
    </source>
</evidence>
<evidence type="ECO:0000256" key="4">
    <source>
        <dbReference type="ARBA" id="ARBA00013214"/>
    </source>
</evidence>
<dbReference type="InterPro" id="IPR005949">
    <property type="entry name" value="Form_AcTrfase"/>
</dbReference>
<evidence type="ECO:0000256" key="10">
    <source>
        <dbReference type="ARBA" id="ARBA00023277"/>
    </source>
</evidence>
<dbReference type="PROSITE" id="PS51554">
    <property type="entry name" value="PFL"/>
    <property type="match status" value="1"/>
</dbReference>
<protein>
    <recommendedName>
        <fullName evidence="5 17">Formate acetyltransferase</fullName>
        <ecNumber evidence="4 17">2.3.1.54</ecNumber>
    </recommendedName>
    <alternativeName>
        <fullName evidence="12 17">Pyruvate formate-lyase</fullName>
    </alternativeName>
</protein>
<dbReference type="InterPro" id="IPR050244">
    <property type="entry name" value="Auton_GlycylRad_Cofactor"/>
</dbReference>
<sequence>MTVTMDREPMAPVIAWHGFRGTAWRAGIDVRGFIQANYTPYEGDETFLTAATERTRAVWGRIAGLLPEERRRGVYDVDASTPSSITAHRPGYIDRERELIVGLQTDAPLKRAIMPQGGLRMVENGLAAYGYQLDPLVKEIFTKYRKTHNDGVFDAYTAEIRAARRSGIVTGLPDAYGRGRIIGDYRRVPLYGVNRLIEAKKDELHSLDRAFSSDPVIRDREELAEQIRALAELREMAASYGCDVSRPAATAREAIQWLYLAYLAAVKEQNGAAMSLGRTATFLDIYLERDLADGLITEERAQELIDDFVIKLRIVRFLRTPEYDQLFSGDPTWVTESIGGMGEDGRTLVTRTSFRYLQTLRNLGPAPEPNLTVFWSPRLPEPFKRFCARLSIETSSIQYESDDLMRPQFGDDTAIACCVSAAPVGKQMQFFGARVNLAKTLLYAVNGGRDEMTGDQVGPAVPALTGEYLSYEEVAPAFDRMLDWLARTYVNALNVIHYMHDKYAYERVEMALHDYPVKRTLACGIAGLSVAADSLSAIRHARVRVIRDAAGMAVDYVVEGDYPAFGNNDDRVDSIAADLVRSFMAKVREHPAYRGAEHTQSVLTITSNVVYGKHTGNTPDGRRAGQPFAPGANPMNGRDRHGMIASALSVAKLPYADARDGISLTNTVTPEGLGRTPAERVGNLVGVLDAYVDAGGFHMNVNVLTRAILLDAMEHPENYPQLTIRVSGYAVNFVRLTREQQQDVIDRTFHGSL</sequence>
<evidence type="ECO:0000256" key="5">
    <source>
        <dbReference type="ARBA" id="ARBA00013897"/>
    </source>
</evidence>
<keyword evidence="9 15" id="KW-0556">Organic radical</keyword>
<evidence type="ECO:0000256" key="16">
    <source>
        <dbReference type="PROSITE-ProRule" id="PRU00493"/>
    </source>
</evidence>
<keyword evidence="21" id="KW-1185">Reference proteome</keyword>
<dbReference type="InterPro" id="IPR019777">
    <property type="entry name" value="Form_AcTrfase_GR_CS"/>
</dbReference>
<comment type="similarity">
    <text evidence="3 17">Belongs to the glycyl radical enzyme (GRE) family. PFL subfamily.</text>
</comment>
<dbReference type="Gene3D" id="3.20.70.20">
    <property type="match status" value="1"/>
</dbReference>
<comment type="caution">
    <text evidence="20">The sequence shown here is derived from an EMBL/GenBank/DDBJ whole genome shotgun (WGS) entry which is preliminary data.</text>
</comment>
<dbReference type="Pfam" id="PF02901">
    <property type="entry name" value="PFL-like"/>
    <property type="match status" value="1"/>
</dbReference>
<evidence type="ECO:0000256" key="15">
    <source>
        <dbReference type="PIRSR" id="PIRSR000379-2"/>
    </source>
</evidence>
<evidence type="ECO:0000256" key="8">
    <source>
        <dbReference type="ARBA" id="ARBA00022679"/>
    </source>
</evidence>
<evidence type="ECO:0000256" key="2">
    <source>
        <dbReference type="ARBA" id="ARBA00004809"/>
    </source>
</evidence>
<evidence type="ECO:0000313" key="21">
    <source>
        <dbReference type="Proteomes" id="UP000331127"/>
    </source>
</evidence>
<evidence type="ECO:0000256" key="3">
    <source>
        <dbReference type="ARBA" id="ARBA00008375"/>
    </source>
</evidence>
<dbReference type="PROSITE" id="PS00850">
    <property type="entry name" value="GLY_RADICAL_1"/>
    <property type="match status" value="1"/>
</dbReference>
<evidence type="ECO:0000313" key="20">
    <source>
        <dbReference type="EMBL" id="GES12972.1"/>
    </source>
</evidence>
<dbReference type="PROSITE" id="PS51149">
    <property type="entry name" value="GLY_RADICAL_2"/>
    <property type="match status" value="1"/>
</dbReference>
<dbReference type="EMBL" id="BLAE01000041">
    <property type="protein sequence ID" value="GES12972.1"/>
    <property type="molecule type" value="Genomic_DNA"/>
</dbReference>
<feature type="domain" description="Glycine radical" evidence="18">
    <location>
        <begin position="630"/>
        <end position="753"/>
    </location>
</feature>
<accession>A0A5M3WXJ5</accession>
<dbReference type="GO" id="GO:0008861">
    <property type="term" value="F:formate C-acetyltransferase activity"/>
    <property type="evidence" value="ECO:0007669"/>
    <property type="project" value="UniProtKB-UniRule"/>
</dbReference>
<organism evidence="20 21">
    <name type="scientific">Acrocarpospora macrocephala</name>
    <dbReference type="NCBI Taxonomy" id="150177"/>
    <lineage>
        <taxon>Bacteria</taxon>
        <taxon>Bacillati</taxon>
        <taxon>Actinomycetota</taxon>
        <taxon>Actinomycetes</taxon>
        <taxon>Streptosporangiales</taxon>
        <taxon>Streptosporangiaceae</taxon>
        <taxon>Acrocarpospora</taxon>
    </lineage>
</organism>
<feature type="active site" description="Cysteine radical intermediate" evidence="14">
    <location>
        <position position="418"/>
    </location>
</feature>
<feature type="active site" description="S-acetylcysteine intermediate" evidence="14">
    <location>
        <position position="417"/>
    </location>
</feature>
<dbReference type="UniPathway" id="UPA00920">
    <property type="reaction ID" value="UER00891"/>
</dbReference>
<evidence type="ECO:0000259" key="18">
    <source>
        <dbReference type="PROSITE" id="PS51149"/>
    </source>
</evidence>
<keyword evidence="8 17" id="KW-0808">Transferase</keyword>
<dbReference type="Proteomes" id="UP000331127">
    <property type="component" value="Unassembled WGS sequence"/>
</dbReference>
<dbReference type="NCBIfam" id="TIGR01255">
    <property type="entry name" value="pyr_form_ly_1"/>
    <property type="match status" value="1"/>
</dbReference>
<gene>
    <name evidence="20" type="ORF">Amac_065690</name>
</gene>
<evidence type="ECO:0000256" key="7">
    <source>
        <dbReference type="ARBA" id="ARBA00022526"/>
    </source>
</evidence>